<name>A0A9N9GTE5_9GLOM</name>
<reference evidence="2" key="1">
    <citation type="submission" date="2021-06" db="EMBL/GenBank/DDBJ databases">
        <authorList>
            <person name="Kallberg Y."/>
            <person name="Tangrot J."/>
            <person name="Rosling A."/>
        </authorList>
    </citation>
    <scope>NUCLEOTIDE SEQUENCE</scope>
    <source>
        <strain evidence="2">BR232B</strain>
    </source>
</reference>
<evidence type="ECO:0000259" key="1">
    <source>
        <dbReference type="Pfam" id="PF13401"/>
    </source>
</evidence>
<comment type="caution">
    <text evidence="2">The sequence shown here is derived from an EMBL/GenBank/DDBJ whole genome shotgun (WGS) entry which is preliminary data.</text>
</comment>
<dbReference type="InterPro" id="IPR049945">
    <property type="entry name" value="AAA_22"/>
</dbReference>
<sequence>MRRLVKTEGPVDVTKNFYVPFNILEATYKLEEAINEKVCVLLVGHFQSGKSSTLHYLSDTKENYFYIQASKLANGFLQGLCNQLSLNLCNNISEFDHEINKIYRKQIVIMIDEFDQFLLNQDKSGNTIDQLRELTKLVNDRGAEGIKSIIFVGSFAITTMLEDGSSQVKKVIEISSPNSSQELLQDSLLEKLTQKPKGVPSPLNSAKIIEASDFTKEQHVQFYYDIQENLNLHFNENVVDDIYSLTNGYAGLEGLLASLCIEYVSNEETLDFNTWNNYFTEFIRNPTKKKISAIKHIEKYLSEPVSSSNYLIKDAKKLLECFLQRGILQSSEICEEDSVAIVHLRAIGIIKDMGNGIFGFTSNIILDLLSDKYYPVFRQDPSLARIPNINIKSPQDFLDKTLDLLRYIRYGEIFNPLAANQCSFSESTIQGELYALLRMAVSYPVYKIFREIRTLEKSEKKCDIWVCNNEEYGIECKVGKDSEKEIKKAAIQAIGYTGGRDK</sequence>
<dbReference type="OrthoDB" id="2110003at2759"/>
<evidence type="ECO:0000313" key="3">
    <source>
        <dbReference type="Proteomes" id="UP000789739"/>
    </source>
</evidence>
<dbReference type="InterPro" id="IPR027417">
    <property type="entry name" value="P-loop_NTPase"/>
</dbReference>
<feature type="domain" description="ORC1/DEAH AAA+ ATPase" evidence="1">
    <location>
        <begin position="37"/>
        <end position="154"/>
    </location>
</feature>
<dbReference type="SUPFAM" id="SSF52540">
    <property type="entry name" value="P-loop containing nucleoside triphosphate hydrolases"/>
    <property type="match status" value="1"/>
</dbReference>
<evidence type="ECO:0000313" key="2">
    <source>
        <dbReference type="EMBL" id="CAG8628475.1"/>
    </source>
</evidence>
<protein>
    <submittedName>
        <fullName evidence="2">455_t:CDS:1</fullName>
    </submittedName>
</protein>
<dbReference type="Pfam" id="PF13401">
    <property type="entry name" value="AAA_22"/>
    <property type="match status" value="1"/>
</dbReference>
<keyword evidence="3" id="KW-1185">Reference proteome</keyword>
<organism evidence="2 3">
    <name type="scientific">Paraglomus brasilianum</name>
    <dbReference type="NCBI Taxonomy" id="144538"/>
    <lineage>
        <taxon>Eukaryota</taxon>
        <taxon>Fungi</taxon>
        <taxon>Fungi incertae sedis</taxon>
        <taxon>Mucoromycota</taxon>
        <taxon>Glomeromycotina</taxon>
        <taxon>Glomeromycetes</taxon>
        <taxon>Paraglomerales</taxon>
        <taxon>Paraglomeraceae</taxon>
        <taxon>Paraglomus</taxon>
    </lineage>
</organism>
<gene>
    <name evidence="2" type="ORF">PBRASI_LOCUS9116</name>
</gene>
<dbReference type="GO" id="GO:0016887">
    <property type="term" value="F:ATP hydrolysis activity"/>
    <property type="evidence" value="ECO:0007669"/>
    <property type="project" value="InterPro"/>
</dbReference>
<accession>A0A9N9GTE5</accession>
<dbReference type="AlphaFoldDB" id="A0A9N9GTE5"/>
<dbReference type="EMBL" id="CAJVPI010001845">
    <property type="protein sequence ID" value="CAG8628475.1"/>
    <property type="molecule type" value="Genomic_DNA"/>
</dbReference>
<proteinExistence type="predicted"/>
<dbReference type="Proteomes" id="UP000789739">
    <property type="component" value="Unassembled WGS sequence"/>
</dbReference>
<feature type="non-terminal residue" evidence="2">
    <location>
        <position position="502"/>
    </location>
</feature>
<dbReference type="Gene3D" id="3.40.50.300">
    <property type="entry name" value="P-loop containing nucleotide triphosphate hydrolases"/>
    <property type="match status" value="1"/>
</dbReference>